<gene>
    <name evidence="1" type="ORF">AN618_18670</name>
</gene>
<evidence type="ECO:0000313" key="1">
    <source>
        <dbReference type="EMBL" id="KXG75499.1"/>
    </source>
</evidence>
<dbReference type="Proteomes" id="UP000070427">
    <property type="component" value="Unassembled WGS sequence"/>
</dbReference>
<reference evidence="1 2" key="1">
    <citation type="submission" date="2015-12" db="EMBL/GenBank/DDBJ databases">
        <title>Draft genome sequnece of Fervidicola ferrireducens strain Y170.</title>
        <authorList>
            <person name="Patel B.K."/>
        </authorList>
    </citation>
    <scope>NUCLEOTIDE SEQUENCE [LARGE SCALE GENOMIC DNA]</scope>
    <source>
        <strain evidence="1 2">Y170</strain>
    </source>
</reference>
<name>A0A140L4M4_9FIRM</name>
<dbReference type="RefSeq" id="WP_066354244.1">
    <property type="nucleotide sequence ID" value="NZ_LOED01000026.1"/>
</dbReference>
<accession>A0A140L4M4</accession>
<dbReference type="InParanoid" id="A0A140L4M4"/>
<keyword evidence="2" id="KW-1185">Reference proteome</keyword>
<evidence type="ECO:0000313" key="2">
    <source>
        <dbReference type="Proteomes" id="UP000070427"/>
    </source>
</evidence>
<dbReference type="AlphaFoldDB" id="A0A140L4M4"/>
<organism evidence="1 2">
    <name type="scientific">Fervidicola ferrireducens</name>
    <dbReference type="NCBI Taxonomy" id="520764"/>
    <lineage>
        <taxon>Bacteria</taxon>
        <taxon>Bacillati</taxon>
        <taxon>Bacillota</taxon>
        <taxon>Clostridia</taxon>
        <taxon>Thermosediminibacterales</taxon>
        <taxon>Thermosediminibacteraceae</taxon>
        <taxon>Fervidicola</taxon>
    </lineage>
</organism>
<dbReference type="STRING" id="520764.AN618_18670"/>
<proteinExistence type="predicted"/>
<comment type="caution">
    <text evidence="1">The sequence shown here is derived from an EMBL/GenBank/DDBJ whole genome shotgun (WGS) entry which is preliminary data.</text>
</comment>
<sequence>MFWDFEDIEELIPQIFYAGHPHDVAYIKGDPEYGLRRFKISPDLEFDWGQDEGKSFIDYLAEILDDSE</sequence>
<dbReference type="EMBL" id="LOED01000026">
    <property type="protein sequence ID" value="KXG75499.1"/>
    <property type="molecule type" value="Genomic_DNA"/>
</dbReference>
<protein>
    <submittedName>
        <fullName evidence="1">Uncharacterized protein</fullName>
    </submittedName>
</protein>